<dbReference type="Proteomes" id="UP001597176">
    <property type="component" value="Unassembled WGS sequence"/>
</dbReference>
<reference evidence="3" key="1">
    <citation type="journal article" date="2019" name="Int. J. Syst. Evol. Microbiol.">
        <title>The Global Catalogue of Microorganisms (GCM) 10K type strain sequencing project: providing services to taxonomists for standard genome sequencing and annotation.</title>
        <authorList>
            <consortium name="The Broad Institute Genomics Platform"/>
            <consortium name="The Broad Institute Genome Sequencing Center for Infectious Disease"/>
            <person name="Wu L."/>
            <person name="Ma J."/>
        </authorList>
    </citation>
    <scope>NUCLEOTIDE SEQUENCE [LARGE SCALE GENOMIC DNA]</scope>
    <source>
        <strain evidence="3">CCUG 56108</strain>
    </source>
</reference>
<name>A0ABW3X3M2_9HYPH</name>
<organism evidence="2 3">
    <name type="scientific">Methylobacterium marchantiae</name>
    <dbReference type="NCBI Taxonomy" id="600331"/>
    <lineage>
        <taxon>Bacteria</taxon>
        <taxon>Pseudomonadati</taxon>
        <taxon>Pseudomonadota</taxon>
        <taxon>Alphaproteobacteria</taxon>
        <taxon>Hyphomicrobiales</taxon>
        <taxon>Methylobacteriaceae</taxon>
        <taxon>Methylobacterium</taxon>
    </lineage>
</organism>
<evidence type="ECO:0000259" key="1">
    <source>
        <dbReference type="Pfam" id="PF20247"/>
    </source>
</evidence>
<gene>
    <name evidence="2" type="ORF">ACFQ4G_21295</name>
</gene>
<dbReference type="InterPro" id="IPR046537">
    <property type="entry name" value="DUF6602"/>
</dbReference>
<protein>
    <submittedName>
        <fullName evidence="2">DUF6602 domain-containing protein</fullName>
    </submittedName>
</protein>
<dbReference type="EMBL" id="JBHTND010000053">
    <property type="protein sequence ID" value="MFD1304101.1"/>
    <property type="molecule type" value="Genomic_DNA"/>
</dbReference>
<proteinExistence type="predicted"/>
<evidence type="ECO:0000313" key="3">
    <source>
        <dbReference type="Proteomes" id="UP001597176"/>
    </source>
</evidence>
<accession>A0ABW3X3M2</accession>
<evidence type="ECO:0000313" key="2">
    <source>
        <dbReference type="EMBL" id="MFD1304101.1"/>
    </source>
</evidence>
<dbReference type="RefSeq" id="WP_238209059.1">
    <property type="nucleotide sequence ID" value="NZ_JBHTND010000053.1"/>
</dbReference>
<comment type="caution">
    <text evidence="2">The sequence shown here is derived from an EMBL/GenBank/DDBJ whole genome shotgun (WGS) entry which is preliminary data.</text>
</comment>
<sequence>MRDVSNDATKEAAKGHQVRSFFKIEAQTLRERYRVIETLLPNANTRGAAHRGEEGRFIESLLRAFLNKHLPSNLQAVSGFILCPSTKTGVSNTERVLNEIDRHSTQVDIIIYDFDAYPTYERYEEFCIVPPEGVVGLISVKKTLRMRDLKEELAALRNIAALCAERDRRGPCTAIFGFSTNEKSQATLNKKIFSEIESAYEGGCDFDSMINEISVMGNSCVFKVRSTDSSENKARYVGVDCKLENHIPLQRLIQTILSVYYDRSRGSTRDRPGFVSFEKSTFKNSPDLGEIRYDSLQRYNSSSK</sequence>
<keyword evidence="3" id="KW-1185">Reference proteome</keyword>
<dbReference type="CDD" id="cd21173">
    <property type="entry name" value="NucC-like"/>
    <property type="match status" value="1"/>
</dbReference>
<feature type="domain" description="DUF6602" evidence="1">
    <location>
        <begin position="46"/>
        <end position="162"/>
    </location>
</feature>
<dbReference type="Pfam" id="PF20247">
    <property type="entry name" value="DUF6602"/>
    <property type="match status" value="1"/>
</dbReference>